<reference evidence="2" key="1">
    <citation type="submission" date="2022-11" db="UniProtKB">
        <authorList>
            <consortium name="WormBaseParasite"/>
        </authorList>
    </citation>
    <scope>IDENTIFICATION</scope>
</reference>
<accession>A0AC34F8W6</accession>
<protein>
    <submittedName>
        <fullName evidence="2">Uncharacterized protein</fullName>
    </submittedName>
</protein>
<proteinExistence type="predicted"/>
<evidence type="ECO:0000313" key="2">
    <source>
        <dbReference type="WBParaSite" id="ES5_v2.g13540.t1"/>
    </source>
</evidence>
<name>A0AC34F8W6_9BILA</name>
<sequence length="230" mass="26749">MQCSCSNDISSSSATTNFPYFQQFDNIEDEYTTTQALLQPSTTPLNQLPLCSTNITEKRYITSYAYNGRFGNMIFRCASLYGIAKTLNRYPYHSEVTEKQVGAITEFSQVFPLMSDYINIKLPPAGSEKVVNYARDACKYDPPSNLNPYNASKYLRIWGIYLQSWKYFEDYKSDIRKLLECSPMLKDKAKVEAPIMWKNDSSSHKLCVHIRRGDFKQYRTFLVYINQYIF</sequence>
<dbReference type="WBParaSite" id="ES5_v2.g13540.t1">
    <property type="protein sequence ID" value="ES5_v2.g13540.t1"/>
    <property type="gene ID" value="ES5_v2.g13540"/>
</dbReference>
<evidence type="ECO:0000313" key="1">
    <source>
        <dbReference type="Proteomes" id="UP000887579"/>
    </source>
</evidence>
<organism evidence="1 2">
    <name type="scientific">Panagrolaimus sp. ES5</name>
    <dbReference type="NCBI Taxonomy" id="591445"/>
    <lineage>
        <taxon>Eukaryota</taxon>
        <taxon>Metazoa</taxon>
        <taxon>Ecdysozoa</taxon>
        <taxon>Nematoda</taxon>
        <taxon>Chromadorea</taxon>
        <taxon>Rhabditida</taxon>
        <taxon>Tylenchina</taxon>
        <taxon>Panagrolaimomorpha</taxon>
        <taxon>Panagrolaimoidea</taxon>
        <taxon>Panagrolaimidae</taxon>
        <taxon>Panagrolaimus</taxon>
    </lineage>
</organism>
<dbReference type="Proteomes" id="UP000887579">
    <property type="component" value="Unplaced"/>
</dbReference>